<dbReference type="AlphaFoldDB" id="A0A9P4M5A2"/>
<reference evidence="2" key="1">
    <citation type="journal article" date="2020" name="Stud. Mycol.">
        <title>101 Dothideomycetes genomes: a test case for predicting lifestyles and emergence of pathogens.</title>
        <authorList>
            <person name="Haridas S."/>
            <person name="Albert R."/>
            <person name="Binder M."/>
            <person name="Bloem J."/>
            <person name="Labutti K."/>
            <person name="Salamov A."/>
            <person name="Andreopoulos B."/>
            <person name="Baker S."/>
            <person name="Barry K."/>
            <person name="Bills G."/>
            <person name="Bluhm B."/>
            <person name="Cannon C."/>
            <person name="Castanera R."/>
            <person name="Culley D."/>
            <person name="Daum C."/>
            <person name="Ezra D."/>
            <person name="Gonzalez J."/>
            <person name="Henrissat B."/>
            <person name="Kuo A."/>
            <person name="Liang C."/>
            <person name="Lipzen A."/>
            <person name="Lutzoni F."/>
            <person name="Magnuson J."/>
            <person name="Mondo S."/>
            <person name="Nolan M."/>
            <person name="Ohm R."/>
            <person name="Pangilinan J."/>
            <person name="Park H.-J."/>
            <person name="Ramirez L."/>
            <person name="Alfaro M."/>
            <person name="Sun H."/>
            <person name="Tritt A."/>
            <person name="Yoshinaga Y."/>
            <person name="Zwiers L.-H."/>
            <person name="Turgeon B."/>
            <person name="Goodwin S."/>
            <person name="Spatafora J."/>
            <person name="Crous P."/>
            <person name="Grigoriev I."/>
        </authorList>
    </citation>
    <scope>NUCLEOTIDE SEQUENCE</scope>
    <source>
        <strain evidence="2">CBS 133067</strain>
    </source>
</reference>
<dbReference type="Proteomes" id="UP000799772">
    <property type="component" value="Unassembled WGS sequence"/>
</dbReference>
<keyword evidence="3" id="KW-1185">Reference proteome</keyword>
<sequence length="261" mass="30447">MATIKRYMVHLAVEYEDDEYSQDSFIIPMDTARSVDDLMTSLRVRAQEQSLLNEEMLEARLYAWNGPHLHRHDKLDDVVSQGEQVFAVAMANTDDAEADGENGDHVQVDGGNVGNETASQEGPPLYSPHPPPPYREHVTHPEDEEYDREDDYEMWLERHEQAEDDRYELDILCREVQKGIDQMKTQNLTLAYFFCDYLREIFEGDDSPKYEELLELSWLFQRIESGVLAVPAMRGQELFTYLKENFIREHDLHGACYDLFE</sequence>
<evidence type="ECO:0000313" key="3">
    <source>
        <dbReference type="Proteomes" id="UP000799772"/>
    </source>
</evidence>
<evidence type="ECO:0000313" key="2">
    <source>
        <dbReference type="EMBL" id="KAF2093639.1"/>
    </source>
</evidence>
<evidence type="ECO:0000256" key="1">
    <source>
        <dbReference type="SAM" id="MobiDB-lite"/>
    </source>
</evidence>
<feature type="region of interest" description="Disordered" evidence="1">
    <location>
        <begin position="96"/>
        <end position="132"/>
    </location>
</feature>
<name>A0A9P4M5A2_9PEZI</name>
<dbReference type="EMBL" id="ML978137">
    <property type="protein sequence ID" value="KAF2093639.1"/>
    <property type="molecule type" value="Genomic_DNA"/>
</dbReference>
<accession>A0A9P4M5A2</accession>
<proteinExistence type="predicted"/>
<comment type="caution">
    <text evidence="2">The sequence shown here is derived from an EMBL/GenBank/DDBJ whole genome shotgun (WGS) entry which is preliminary data.</text>
</comment>
<protein>
    <submittedName>
        <fullName evidence="2">Uncharacterized protein</fullName>
    </submittedName>
</protein>
<gene>
    <name evidence="2" type="ORF">NA57DRAFT_61345</name>
</gene>
<organism evidence="2 3">
    <name type="scientific">Rhizodiscina lignyota</name>
    <dbReference type="NCBI Taxonomy" id="1504668"/>
    <lineage>
        <taxon>Eukaryota</taxon>
        <taxon>Fungi</taxon>
        <taxon>Dikarya</taxon>
        <taxon>Ascomycota</taxon>
        <taxon>Pezizomycotina</taxon>
        <taxon>Dothideomycetes</taxon>
        <taxon>Pleosporomycetidae</taxon>
        <taxon>Aulographales</taxon>
        <taxon>Rhizodiscinaceae</taxon>
        <taxon>Rhizodiscina</taxon>
    </lineage>
</organism>